<accession>W6R7A7</accession>
<dbReference type="EMBL" id="HG916852">
    <property type="protein sequence ID" value="CDM56275.1"/>
    <property type="molecule type" value="Genomic_DNA"/>
</dbReference>
<evidence type="ECO:0008006" key="4">
    <source>
        <dbReference type="Google" id="ProtNLM"/>
    </source>
</evidence>
<dbReference type="PATRIC" id="fig|348824.6.peg.638"/>
<dbReference type="AlphaFoldDB" id="W6R7A7"/>
<dbReference type="HOGENOM" id="CLU_1375600_0_0_5"/>
<dbReference type="KEGG" id="rhl:LPU83_0593"/>
<name>W6R7A7_9HYPH</name>
<dbReference type="Proteomes" id="UP000019443">
    <property type="component" value="Chromosome"/>
</dbReference>
<reference evidence="2" key="1">
    <citation type="submission" date="2013-11" db="EMBL/GenBank/DDBJ databases">
        <title>Draft genome sequence of the broad-host-range Rhizobium sp. LPU83 strain, a member of the low-genetic diversity Oregon-like Rhizobium sp. group.</title>
        <authorList>
            <person name="Wibberg D."/>
            <person name="Puehler A."/>
            <person name="Schlueter A."/>
        </authorList>
    </citation>
    <scope>NUCLEOTIDE SEQUENCE [LARGE SCALE GENOMIC DNA]</scope>
    <source>
        <strain evidence="2">LPU83</strain>
    </source>
</reference>
<keyword evidence="3" id="KW-1185">Reference proteome</keyword>
<dbReference type="RefSeq" id="WP_024318358.1">
    <property type="nucleotide sequence ID" value="NZ_ATTO01000085.1"/>
</dbReference>
<sequence>MAKENKPIDWAGIEKDYRAGAMSVRDIARWYGVSHTGINKKAKADGWVRDAKPKHIDRSEPVERVAKPVEPTVDLSEKGKLLAGRMMDELDAVTSLHGELEDMICDEESDPRRRQALLKAISLGERAKTLKDLSATLKTLTESAAPAGKKAARKDAAAAAAAGGGKFAQRPGPKLVVDNK</sequence>
<proteinExistence type="predicted"/>
<protein>
    <recommendedName>
        <fullName evidence="4">Terminase small subunit</fullName>
    </recommendedName>
</protein>
<evidence type="ECO:0000256" key="1">
    <source>
        <dbReference type="SAM" id="MobiDB-lite"/>
    </source>
</evidence>
<organism evidence="2 3">
    <name type="scientific">Rhizobium favelukesii</name>
    <dbReference type="NCBI Taxonomy" id="348824"/>
    <lineage>
        <taxon>Bacteria</taxon>
        <taxon>Pseudomonadati</taxon>
        <taxon>Pseudomonadota</taxon>
        <taxon>Alphaproteobacteria</taxon>
        <taxon>Hyphomicrobiales</taxon>
        <taxon>Rhizobiaceae</taxon>
        <taxon>Rhizobium/Agrobacterium group</taxon>
        <taxon>Rhizobium</taxon>
    </lineage>
</organism>
<gene>
    <name evidence="2" type="ORF">LPU83_0593</name>
</gene>
<evidence type="ECO:0000313" key="2">
    <source>
        <dbReference type="EMBL" id="CDM56275.1"/>
    </source>
</evidence>
<dbReference type="eggNOG" id="ENOG5033IUW">
    <property type="taxonomic scope" value="Bacteria"/>
</dbReference>
<evidence type="ECO:0000313" key="3">
    <source>
        <dbReference type="Proteomes" id="UP000019443"/>
    </source>
</evidence>
<feature type="region of interest" description="Disordered" evidence="1">
    <location>
        <begin position="142"/>
        <end position="180"/>
    </location>
</feature>